<reference evidence="4 5" key="1">
    <citation type="submission" date="2016-04" db="EMBL/GenBank/DDBJ databases">
        <title>Reclassification of Paraburkholderia panaciterrae (Farh et al. 2015) Dobritsa &amp; Samadpour 2016 as a later homotypic synonym of Paraburkholderia ginsengiterrae (Farh et al. 2015) Dobritsa &amp; Samadpour 2016.</title>
        <authorList>
            <person name="Dobritsa A.P."/>
            <person name="Kutumbaka K."/>
            <person name="Samadpour M."/>
        </authorList>
    </citation>
    <scope>NUCLEOTIDE SEQUENCE [LARGE SCALE GENOMIC DNA]</scope>
    <source>
        <strain evidence="4 5">DCY85</strain>
    </source>
</reference>
<feature type="DNA-binding region" description="H-T-H motif" evidence="2">
    <location>
        <begin position="19"/>
        <end position="38"/>
    </location>
</feature>
<dbReference type="Gene3D" id="1.10.357.10">
    <property type="entry name" value="Tetracycline Repressor, domain 2"/>
    <property type="match status" value="1"/>
</dbReference>
<dbReference type="STRING" id="1462993.A6V36_26010"/>
<evidence type="ECO:0000259" key="3">
    <source>
        <dbReference type="PROSITE" id="PS50977"/>
    </source>
</evidence>
<dbReference type="AlphaFoldDB" id="A0A1A9N5U2"/>
<dbReference type="GO" id="GO:0003677">
    <property type="term" value="F:DNA binding"/>
    <property type="evidence" value="ECO:0007669"/>
    <property type="project" value="UniProtKB-UniRule"/>
</dbReference>
<dbReference type="SUPFAM" id="SSF46689">
    <property type="entry name" value="Homeodomain-like"/>
    <property type="match status" value="1"/>
</dbReference>
<dbReference type="PROSITE" id="PS50977">
    <property type="entry name" value="HTH_TETR_2"/>
    <property type="match status" value="1"/>
</dbReference>
<accession>A0A1A9N5U2</accession>
<feature type="domain" description="HTH tetR-type" evidence="3">
    <location>
        <begin position="1"/>
        <end position="56"/>
    </location>
</feature>
<dbReference type="Pfam" id="PF00440">
    <property type="entry name" value="TetR_N"/>
    <property type="match status" value="1"/>
</dbReference>
<dbReference type="EMBL" id="LXKA01000254">
    <property type="protein sequence ID" value="OAJ59731.1"/>
    <property type="molecule type" value="Genomic_DNA"/>
</dbReference>
<comment type="caution">
    <text evidence="4">The sequence shown here is derived from an EMBL/GenBank/DDBJ whole genome shotgun (WGS) entry which is preliminary data.</text>
</comment>
<evidence type="ECO:0000256" key="2">
    <source>
        <dbReference type="PROSITE-ProRule" id="PRU00335"/>
    </source>
</evidence>
<keyword evidence="1 2" id="KW-0238">DNA-binding</keyword>
<evidence type="ECO:0000313" key="5">
    <source>
        <dbReference type="Proteomes" id="UP000078116"/>
    </source>
</evidence>
<name>A0A1A9N5U2_9BURK</name>
<evidence type="ECO:0000313" key="4">
    <source>
        <dbReference type="EMBL" id="OAJ59731.1"/>
    </source>
</evidence>
<gene>
    <name evidence="4" type="ORF">A6V37_26630</name>
</gene>
<protein>
    <recommendedName>
        <fullName evidence="3">HTH tetR-type domain-containing protein</fullName>
    </recommendedName>
</protein>
<sequence>MLQAGRDLIETSGNLDDLSISDIVERAGTSIGAFYRRFDNKDMFFEVVQDMVMTESLSYVHELIERDPAWGSNDACVLADAVASLYVRAFRRNRGLYHASLVRSSQLKTSWDPVKETSNEVLKLIVPRLVNALFEQRARKVKPAVLEFEVRAALQLIIGLLVNSVLNDPGPLSLTSRRLGPYLQTQFRRCLSLSD</sequence>
<dbReference type="InterPro" id="IPR001647">
    <property type="entry name" value="HTH_TetR"/>
</dbReference>
<dbReference type="Proteomes" id="UP000078116">
    <property type="component" value="Unassembled WGS sequence"/>
</dbReference>
<proteinExistence type="predicted"/>
<dbReference type="InterPro" id="IPR009057">
    <property type="entry name" value="Homeodomain-like_sf"/>
</dbReference>
<evidence type="ECO:0000256" key="1">
    <source>
        <dbReference type="ARBA" id="ARBA00023125"/>
    </source>
</evidence>
<organism evidence="4 5">
    <name type="scientific">Paraburkholderia ginsengiterrae</name>
    <dbReference type="NCBI Taxonomy" id="1462993"/>
    <lineage>
        <taxon>Bacteria</taxon>
        <taxon>Pseudomonadati</taxon>
        <taxon>Pseudomonadota</taxon>
        <taxon>Betaproteobacteria</taxon>
        <taxon>Burkholderiales</taxon>
        <taxon>Burkholderiaceae</taxon>
        <taxon>Paraburkholderia</taxon>
    </lineage>
</organism>